<comment type="catalytic activity">
    <reaction evidence="1 9">
        <text>N-(5-phospho-beta-D-ribosyl)anthranilate = 1-(2-carboxyphenylamino)-1-deoxy-D-ribulose 5-phosphate</text>
        <dbReference type="Rhea" id="RHEA:21540"/>
        <dbReference type="ChEBI" id="CHEBI:18277"/>
        <dbReference type="ChEBI" id="CHEBI:58613"/>
        <dbReference type="EC" id="5.3.1.24"/>
    </reaction>
</comment>
<reference evidence="11" key="2">
    <citation type="submission" date="2020-09" db="EMBL/GenBank/DDBJ databases">
        <authorList>
            <person name="Sun Q."/>
            <person name="Kim S."/>
        </authorList>
    </citation>
    <scope>NUCLEOTIDE SEQUENCE</scope>
    <source>
        <strain evidence="11">KCTC 32513</strain>
    </source>
</reference>
<organism evidence="11 12">
    <name type="scientific">Algimonas arctica</name>
    <dbReference type="NCBI Taxonomy" id="1479486"/>
    <lineage>
        <taxon>Bacteria</taxon>
        <taxon>Pseudomonadati</taxon>
        <taxon>Pseudomonadota</taxon>
        <taxon>Alphaproteobacteria</taxon>
        <taxon>Maricaulales</taxon>
        <taxon>Robiginitomaculaceae</taxon>
        <taxon>Algimonas</taxon>
    </lineage>
</organism>
<comment type="caution">
    <text evidence="11">The sequence shown here is derived from an EMBL/GenBank/DDBJ whole genome shotgun (WGS) entry which is preliminary data.</text>
</comment>
<dbReference type="CDD" id="cd00405">
    <property type="entry name" value="PRAI"/>
    <property type="match status" value="1"/>
</dbReference>
<evidence type="ECO:0000256" key="1">
    <source>
        <dbReference type="ARBA" id="ARBA00001164"/>
    </source>
</evidence>
<protein>
    <recommendedName>
        <fullName evidence="4 9">N-(5'-phosphoribosyl)anthranilate isomerase</fullName>
        <shortName evidence="9">PRAI</shortName>
        <ecNumber evidence="3 9">5.3.1.24</ecNumber>
    </recommendedName>
</protein>
<dbReference type="Proteomes" id="UP000634004">
    <property type="component" value="Unassembled WGS sequence"/>
</dbReference>
<dbReference type="RefSeq" id="WP_189494710.1">
    <property type="nucleotide sequence ID" value="NZ_BMZH01000001.1"/>
</dbReference>
<reference evidence="11" key="1">
    <citation type="journal article" date="2014" name="Int. J. Syst. Evol. Microbiol.">
        <title>Complete genome sequence of Corynebacterium casei LMG S-19264T (=DSM 44701T), isolated from a smear-ripened cheese.</title>
        <authorList>
            <consortium name="US DOE Joint Genome Institute (JGI-PGF)"/>
            <person name="Walter F."/>
            <person name="Albersmeier A."/>
            <person name="Kalinowski J."/>
            <person name="Ruckert C."/>
        </authorList>
    </citation>
    <scope>NUCLEOTIDE SEQUENCE</scope>
    <source>
        <strain evidence="11">KCTC 32513</strain>
    </source>
</reference>
<keyword evidence="6 9" id="KW-0822">Tryptophan biosynthesis</keyword>
<evidence type="ECO:0000313" key="11">
    <source>
        <dbReference type="EMBL" id="GHA83263.1"/>
    </source>
</evidence>
<proteinExistence type="inferred from homology"/>
<dbReference type="HAMAP" id="MF_00135">
    <property type="entry name" value="PRAI"/>
    <property type="match status" value="1"/>
</dbReference>
<accession>A0A8J3CKZ1</accession>
<dbReference type="PANTHER" id="PTHR42894:SF1">
    <property type="entry name" value="N-(5'-PHOSPHORIBOSYL)ANTHRANILATE ISOMERASE"/>
    <property type="match status" value="1"/>
</dbReference>
<name>A0A8J3CKZ1_9PROT</name>
<dbReference type="NCBIfam" id="NF002295">
    <property type="entry name" value="PRK01222.1-1"/>
    <property type="match status" value="1"/>
</dbReference>
<evidence type="ECO:0000256" key="7">
    <source>
        <dbReference type="ARBA" id="ARBA00023141"/>
    </source>
</evidence>
<evidence type="ECO:0000256" key="3">
    <source>
        <dbReference type="ARBA" id="ARBA00012572"/>
    </source>
</evidence>
<dbReference type="InterPro" id="IPR013785">
    <property type="entry name" value="Aldolase_TIM"/>
</dbReference>
<keyword evidence="12" id="KW-1185">Reference proteome</keyword>
<feature type="domain" description="N-(5'phosphoribosyl) anthranilate isomerase (PRAI)" evidence="10">
    <location>
        <begin position="5"/>
        <end position="204"/>
    </location>
</feature>
<dbReference type="Gene3D" id="3.20.20.70">
    <property type="entry name" value="Aldolase class I"/>
    <property type="match status" value="1"/>
</dbReference>
<keyword evidence="7 9" id="KW-0057">Aromatic amino acid biosynthesis</keyword>
<dbReference type="EMBL" id="BMZH01000001">
    <property type="protein sequence ID" value="GHA83263.1"/>
    <property type="molecule type" value="Genomic_DNA"/>
</dbReference>
<gene>
    <name evidence="9 11" type="primary">trpF</name>
    <name evidence="11" type="ORF">GCM10009069_03190</name>
</gene>
<dbReference type="PANTHER" id="PTHR42894">
    <property type="entry name" value="N-(5'-PHOSPHORIBOSYL)ANTHRANILATE ISOMERASE"/>
    <property type="match status" value="1"/>
</dbReference>
<sequence>MDTQVKICGLTRAGDVAAAEQAGANFLGFIVEATSSRKLTLAEAAALITGVKAHTVAVTVDPDDALVDGIKAAGFSHIQLHGSETLARTAEIARRGLIVIKAVPVASADDVTLATEYSGAADLLLFDAKAPKGDTQRGGHGLTFDWSILGLAPTPKTFILAGGLTPHNVREAALKTRASIVDVASGVEASPGIKDATLINAFMEQLRG</sequence>
<dbReference type="Pfam" id="PF00697">
    <property type="entry name" value="PRAI"/>
    <property type="match status" value="1"/>
</dbReference>
<evidence type="ECO:0000313" key="12">
    <source>
        <dbReference type="Proteomes" id="UP000634004"/>
    </source>
</evidence>
<comment type="pathway">
    <text evidence="2 9">Amino-acid biosynthesis; L-tryptophan biosynthesis; L-tryptophan from chorismate: step 3/5.</text>
</comment>
<dbReference type="InterPro" id="IPR011060">
    <property type="entry name" value="RibuloseP-bd_barrel"/>
</dbReference>
<evidence type="ECO:0000259" key="10">
    <source>
        <dbReference type="Pfam" id="PF00697"/>
    </source>
</evidence>
<evidence type="ECO:0000256" key="2">
    <source>
        <dbReference type="ARBA" id="ARBA00004664"/>
    </source>
</evidence>
<keyword evidence="5 9" id="KW-0028">Amino-acid biosynthesis</keyword>
<dbReference type="InterPro" id="IPR044643">
    <property type="entry name" value="TrpF_fam"/>
</dbReference>
<dbReference type="InterPro" id="IPR001240">
    <property type="entry name" value="PRAI_dom"/>
</dbReference>
<evidence type="ECO:0000256" key="5">
    <source>
        <dbReference type="ARBA" id="ARBA00022605"/>
    </source>
</evidence>
<evidence type="ECO:0000256" key="8">
    <source>
        <dbReference type="ARBA" id="ARBA00023235"/>
    </source>
</evidence>
<dbReference type="GO" id="GO:0004640">
    <property type="term" value="F:phosphoribosylanthranilate isomerase activity"/>
    <property type="evidence" value="ECO:0007669"/>
    <property type="project" value="UniProtKB-UniRule"/>
</dbReference>
<dbReference type="EC" id="5.3.1.24" evidence="3 9"/>
<comment type="similarity">
    <text evidence="9">Belongs to the TrpF family.</text>
</comment>
<dbReference type="AlphaFoldDB" id="A0A8J3CKZ1"/>
<dbReference type="UniPathway" id="UPA00035">
    <property type="reaction ID" value="UER00042"/>
</dbReference>
<evidence type="ECO:0000256" key="6">
    <source>
        <dbReference type="ARBA" id="ARBA00022822"/>
    </source>
</evidence>
<dbReference type="GO" id="GO:0000162">
    <property type="term" value="P:L-tryptophan biosynthetic process"/>
    <property type="evidence" value="ECO:0007669"/>
    <property type="project" value="UniProtKB-UniRule"/>
</dbReference>
<evidence type="ECO:0000256" key="9">
    <source>
        <dbReference type="HAMAP-Rule" id="MF_00135"/>
    </source>
</evidence>
<evidence type="ECO:0000256" key="4">
    <source>
        <dbReference type="ARBA" id="ARBA00022272"/>
    </source>
</evidence>
<keyword evidence="8 9" id="KW-0413">Isomerase</keyword>
<dbReference type="SUPFAM" id="SSF51366">
    <property type="entry name" value="Ribulose-phoshate binding barrel"/>
    <property type="match status" value="1"/>
</dbReference>